<feature type="transmembrane region" description="Helical" evidence="2">
    <location>
        <begin position="139"/>
        <end position="158"/>
    </location>
</feature>
<sequence length="593" mass="68379">MNGLIEAFAHISARAVNEWPEGDKGNSSDTILGGVHFNLTTLKYFNYTFYSNNTISNNSKCYLTFAPYTPAYVFPNGTWTNATKCYSAIENIKTRGFVGIGFAVAFGIALVLNLTVLAKHGKLYVPRDSRFYPIGRRWQWYWALFSAAAALISLFVGVDIDRYYLQELPITVNVFFWYLLCMGTVAMTWEAVRHWGSWQERQYVDPNPFILRDDDRRSKVEFWLPLWFYLWLWLNFFMVVPRSWKFTQLQHSEEQTLAKAVPGATNTRFKVGAFCLVVAWLTIVFSLHHSIKHYKPRHRGIVNRAVGFLQYIPFRFWLIIPLSAATIAYQAFISWEFDYSIVKYNGNIPVIYCWGFLPTLLILYIQYLYGFFSPNEDKDLIRKRRERGEMINRELGIVNKPAWWHRVRGDHLLSFKDKLTRNVHEIGGGRATGRRIEGDAERDLREEALAAARDDDIEMGHMHRPLDASNNPRSDRAGTASISSNASRTFVQPYTGKNERRRHERNMEAVAGILFPNNLAEDRARREAQLGLDGPPPPPYMDGQGRGRSSGRPGSTGRSNSTETNNSINAPPQQIRNILFRVLSNYMIWWAKD</sequence>
<accession>F9FCI8</accession>
<keyword evidence="2" id="KW-1133">Transmembrane helix</keyword>
<gene>
    <name evidence="3" type="ORF">FOXB_04116</name>
</gene>
<feature type="compositionally biased region" description="Low complexity" evidence="1">
    <location>
        <begin position="550"/>
        <end position="559"/>
    </location>
</feature>
<feature type="transmembrane region" description="Helical" evidence="2">
    <location>
        <begin position="222"/>
        <end position="240"/>
    </location>
</feature>
<name>F9FCI8_FUSOF</name>
<proteinExistence type="predicted"/>
<keyword evidence="2" id="KW-0812">Transmembrane</keyword>
<reference evidence="3" key="1">
    <citation type="journal article" date="2012" name="Mol. Plant Microbe Interact.">
        <title>A highly conserved effector in Fusarium oxysporum is required for full virulence on Arabidopsis.</title>
        <authorList>
            <person name="Thatcher L.F."/>
            <person name="Gardiner D.M."/>
            <person name="Kazan K."/>
            <person name="Manners J."/>
        </authorList>
    </citation>
    <scope>NUCLEOTIDE SEQUENCE [LARGE SCALE GENOMIC DNA]</scope>
    <source>
        <strain evidence="3">Fo5176</strain>
    </source>
</reference>
<feature type="transmembrane region" description="Helical" evidence="2">
    <location>
        <begin position="269"/>
        <end position="287"/>
    </location>
</feature>
<dbReference type="InterPro" id="IPR018830">
    <property type="entry name" value="DUF2434"/>
</dbReference>
<comment type="caution">
    <text evidence="3">The sequence shown here is derived from an EMBL/GenBank/DDBJ whole genome shotgun (WGS) entry which is preliminary data.</text>
</comment>
<dbReference type="Pfam" id="PF10361">
    <property type="entry name" value="DUF2434"/>
    <property type="match status" value="1"/>
</dbReference>
<feature type="transmembrane region" description="Helical" evidence="2">
    <location>
        <begin position="349"/>
        <end position="372"/>
    </location>
</feature>
<dbReference type="AlphaFoldDB" id="F9FCI8"/>
<dbReference type="OrthoDB" id="5308502at2759"/>
<dbReference type="STRING" id="660025.F9FCI8"/>
<organism evidence="3">
    <name type="scientific">Fusarium oxysporum (strain Fo5176)</name>
    <name type="common">Fusarium vascular wilt</name>
    <dbReference type="NCBI Taxonomy" id="660025"/>
    <lineage>
        <taxon>Eukaryota</taxon>
        <taxon>Fungi</taxon>
        <taxon>Dikarya</taxon>
        <taxon>Ascomycota</taxon>
        <taxon>Pezizomycotina</taxon>
        <taxon>Sordariomycetes</taxon>
        <taxon>Hypocreomycetidae</taxon>
        <taxon>Hypocreales</taxon>
        <taxon>Nectriaceae</taxon>
        <taxon>Fusarium</taxon>
        <taxon>Fusarium oxysporum species complex</taxon>
    </lineage>
</organism>
<feature type="region of interest" description="Disordered" evidence="1">
    <location>
        <begin position="529"/>
        <end position="570"/>
    </location>
</feature>
<feature type="region of interest" description="Disordered" evidence="1">
    <location>
        <begin position="451"/>
        <end position="503"/>
    </location>
</feature>
<keyword evidence="2" id="KW-0472">Membrane</keyword>
<feature type="compositionally biased region" description="Polar residues" evidence="1">
    <location>
        <begin position="480"/>
        <end position="492"/>
    </location>
</feature>
<feature type="transmembrane region" description="Helical" evidence="2">
    <location>
        <begin position="170"/>
        <end position="192"/>
    </location>
</feature>
<feature type="compositionally biased region" description="Polar residues" evidence="1">
    <location>
        <begin position="560"/>
        <end position="570"/>
    </location>
</feature>
<feature type="transmembrane region" description="Helical" evidence="2">
    <location>
        <begin position="308"/>
        <end position="329"/>
    </location>
</feature>
<protein>
    <submittedName>
        <fullName evidence="3">Uncharacterized protein</fullName>
    </submittedName>
</protein>
<feature type="transmembrane region" description="Helical" evidence="2">
    <location>
        <begin position="97"/>
        <end position="118"/>
    </location>
</feature>
<feature type="compositionally biased region" description="Basic and acidic residues" evidence="1">
    <location>
        <begin position="451"/>
        <end position="466"/>
    </location>
</feature>
<dbReference type="PaxDb" id="5507-FOXG_03742P0"/>
<evidence type="ECO:0000313" key="3">
    <source>
        <dbReference type="EMBL" id="EGU85405.1"/>
    </source>
</evidence>
<evidence type="ECO:0000256" key="2">
    <source>
        <dbReference type="SAM" id="Phobius"/>
    </source>
</evidence>
<evidence type="ECO:0000256" key="1">
    <source>
        <dbReference type="SAM" id="MobiDB-lite"/>
    </source>
</evidence>
<dbReference type="EMBL" id="AFQF01001308">
    <property type="protein sequence ID" value="EGU85405.1"/>
    <property type="molecule type" value="Genomic_DNA"/>
</dbReference>